<dbReference type="Gene3D" id="3.50.30.40">
    <property type="entry name" value="Ribonuclease E inhibitor RraA/RraA-like"/>
    <property type="match status" value="1"/>
</dbReference>
<name>A0A9X1XKA4_9VIBR</name>
<proteinExistence type="predicted"/>
<comment type="cofactor">
    <cofactor evidence="5">
        <name>Mg(2+)</name>
        <dbReference type="ChEBI" id="CHEBI:18420"/>
    </cofactor>
</comment>
<comment type="caution">
    <text evidence="6">The sequence shown here is derived from an EMBL/GenBank/DDBJ whole genome shotgun (WGS) entry which is preliminary data.</text>
</comment>
<keyword evidence="5" id="KW-0460">Magnesium</keyword>
<protein>
    <recommendedName>
        <fullName evidence="2">Putative 4-hydroxy-4-methyl-2-oxoglutarate aldolase</fullName>
    </recommendedName>
    <alternativeName>
        <fullName evidence="3">Regulator of ribonuclease activity homolog</fullName>
    </alternativeName>
    <alternativeName>
        <fullName evidence="4">RraA-like protein</fullName>
    </alternativeName>
</protein>
<feature type="binding site" evidence="5">
    <location>
        <position position="120"/>
    </location>
    <ligand>
        <name>Mg(2+)</name>
        <dbReference type="ChEBI" id="CHEBI:18420"/>
    </ligand>
</feature>
<evidence type="ECO:0000256" key="4">
    <source>
        <dbReference type="ARBA" id="ARBA00030169"/>
    </source>
</evidence>
<evidence type="ECO:0000256" key="1">
    <source>
        <dbReference type="ARBA" id="ARBA00001968"/>
    </source>
</evidence>
<dbReference type="GO" id="GO:0046872">
    <property type="term" value="F:metal ion binding"/>
    <property type="evidence" value="ECO:0007669"/>
    <property type="project" value="UniProtKB-KW"/>
</dbReference>
<accession>A0A9X1XKA4</accession>
<dbReference type="InterPro" id="IPR036704">
    <property type="entry name" value="RraA/RraA-like_sf"/>
</dbReference>
<dbReference type="PANTHER" id="PTHR33254:SF4">
    <property type="entry name" value="4-HYDROXY-4-METHYL-2-OXOGLUTARATE ALDOLASE 3-RELATED"/>
    <property type="match status" value="1"/>
</dbReference>
<comment type="cofactor">
    <cofactor evidence="1">
        <name>a divalent metal cation</name>
        <dbReference type="ChEBI" id="CHEBI:60240"/>
    </cofactor>
</comment>
<dbReference type="CDD" id="cd16841">
    <property type="entry name" value="RraA_family"/>
    <property type="match status" value="1"/>
</dbReference>
<reference evidence="6" key="1">
    <citation type="submission" date="2021-11" db="EMBL/GenBank/DDBJ databases">
        <title>Vibrio ZSDE26 sp. nov. and Vibrio ZSDZ34 sp. nov., isolated from coastal seawater in Qingdao.</title>
        <authorList>
            <person name="Zhang P."/>
        </authorList>
    </citation>
    <scope>NUCLEOTIDE SEQUENCE</scope>
    <source>
        <strain evidence="6">ZSDE26</strain>
    </source>
</reference>
<keyword evidence="7" id="KW-1185">Reference proteome</keyword>
<dbReference type="InterPro" id="IPR005493">
    <property type="entry name" value="RraA/RraA-like"/>
</dbReference>
<gene>
    <name evidence="6" type="ORF">KP803_08155</name>
</gene>
<dbReference type="SUPFAM" id="SSF89562">
    <property type="entry name" value="RraA-like"/>
    <property type="match status" value="1"/>
</dbReference>
<dbReference type="Pfam" id="PF03737">
    <property type="entry name" value="RraA-like"/>
    <property type="match status" value="1"/>
</dbReference>
<sequence length="226" mass="25860">MKSIELIYKEIYSGVAYDAMRLLGYRPEQFYINIKPLAGYDKTIIGPAFTTYGEVVSKESNYQELDNIRLDIYKKKYFNDNPIVLLQANDNYVAHSGDITSQIYQTLGAKGFVTDGNVRDLDKIDELNFPVFAENSNPIDAIDYWALTKYNVDIVIKSVSISPGDLIISSKDGVIRVPKSDLFRFEEKVRAILNKENKARDTIFKIKNETDMSDILSKLVEEEGRW</sequence>
<evidence type="ECO:0000256" key="2">
    <source>
        <dbReference type="ARBA" id="ARBA00016549"/>
    </source>
</evidence>
<dbReference type="RefSeq" id="WP_248008335.1">
    <property type="nucleotide sequence ID" value="NZ_JAJHVV010000004.1"/>
</dbReference>
<evidence type="ECO:0000313" key="6">
    <source>
        <dbReference type="EMBL" id="MCK6263248.1"/>
    </source>
</evidence>
<dbReference type="AlphaFoldDB" id="A0A9X1XKA4"/>
<dbReference type="PANTHER" id="PTHR33254">
    <property type="entry name" value="4-HYDROXY-4-METHYL-2-OXOGLUTARATE ALDOLASE 3-RELATED"/>
    <property type="match status" value="1"/>
</dbReference>
<feature type="binding site" evidence="5">
    <location>
        <position position="119"/>
    </location>
    <ligand>
        <name>substrate</name>
    </ligand>
</feature>
<keyword evidence="5" id="KW-0479">Metal-binding</keyword>
<evidence type="ECO:0000256" key="3">
    <source>
        <dbReference type="ARBA" id="ARBA00029596"/>
    </source>
</evidence>
<dbReference type="Proteomes" id="UP001139559">
    <property type="component" value="Unassembled WGS sequence"/>
</dbReference>
<evidence type="ECO:0000313" key="7">
    <source>
        <dbReference type="Proteomes" id="UP001139559"/>
    </source>
</evidence>
<organism evidence="6 7">
    <name type="scientific">Vibrio amylolyticus</name>
    <dbReference type="NCBI Taxonomy" id="2847292"/>
    <lineage>
        <taxon>Bacteria</taxon>
        <taxon>Pseudomonadati</taxon>
        <taxon>Pseudomonadota</taxon>
        <taxon>Gammaproteobacteria</taxon>
        <taxon>Vibrionales</taxon>
        <taxon>Vibrionaceae</taxon>
        <taxon>Vibrio</taxon>
    </lineage>
</organism>
<dbReference type="EMBL" id="JAJHVV010000004">
    <property type="protein sequence ID" value="MCK6263248.1"/>
    <property type="molecule type" value="Genomic_DNA"/>
</dbReference>
<evidence type="ECO:0000256" key="5">
    <source>
        <dbReference type="PIRSR" id="PIRSR605493-1"/>
    </source>
</evidence>